<reference evidence="1 3" key="1">
    <citation type="submission" date="2017-09" db="EMBL/GenBank/DDBJ databases">
        <authorList>
            <person name="Thomas P."/>
            <person name="Seyboldt C."/>
        </authorList>
    </citation>
    <scope>NUCLEOTIDE SEQUENCE [LARGE SCALE GENOMIC DNA]</scope>
    <source>
        <strain evidence="1 3">DSM 7534</strain>
    </source>
</reference>
<gene>
    <name evidence="1" type="ORF">CP523_04270</name>
    <name evidence="2" type="ORF">NH397_12515</name>
</gene>
<organism evidence="1 3">
    <name type="scientific">Clostridium septicum</name>
    <dbReference type="NCBI Taxonomy" id="1504"/>
    <lineage>
        <taxon>Bacteria</taxon>
        <taxon>Bacillati</taxon>
        <taxon>Bacillota</taxon>
        <taxon>Clostridia</taxon>
        <taxon>Eubacteriales</taxon>
        <taxon>Clostridiaceae</taxon>
        <taxon>Clostridium</taxon>
    </lineage>
</organism>
<name>A0A9N7JL39_CLOSE</name>
<protein>
    <submittedName>
        <fullName evidence="1">Uncharacterized protein</fullName>
    </submittedName>
</protein>
<evidence type="ECO:0000313" key="2">
    <source>
        <dbReference type="EMBL" id="USS00304.1"/>
    </source>
</evidence>
<proteinExistence type="predicted"/>
<evidence type="ECO:0000313" key="3">
    <source>
        <dbReference type="Proteomes" id="UP000280586"/>
    </source>
</evidence>
<reference evidence="2" key="2">
    <citation type="submission" date="2022-06" db="EMBL/GenBank/DDBJ databases">
        <authorList>
            <person name="Holder M.E."/>
            <person name="Ajami N.J."/>
            <person name="Petrosino J.F."/>
        </authorList>
    </citation>
    <scope>NUCLEOTIDE SEQUENCE</scope>
    <source>
        <strain evidence="2">RMA 8861</strain>
    </source>
</reference>
<dbReference type="KEGG" id="csep:CP523_04270"/>
<evidence type="ECO:0000313" key="1">
    <source>
        <dbReference type="EMBL" id="AYE33742.1"/>
    </source>
</evidence>
<keyword evidence="4" id="KW-1185">Reference proteome</keyword>
<dbReference type="Proteomes" id="UP001055437">
    <property type="component" value="Chromosome"/>
</dbReference>
<sequence length="143" mass="16744">MVMLYDKKVLLYNIKDGKVEAVYEKRLGSRYGQSDVSYRLGINTKDEKISIINYDSKNAWQEELIEIITLENGKVVIKKLYAKAKKDNDIPVRDNLVEFFIDDKPITLDNYNSIYNSTVKHHVLQDLFMQLAVKLMQLFCILF</sequence>
<dbReference type="Proteomes" id="UP000280586">
    <property type="component" value="Chromosome"/>
</dbReference>
<accession>A0A9N7JL39</accession>
<dbReference type="AlphaFoldDB" id="A0A9N7JL39"/>
<dbReference type="EMBL" id="CP023671">
    <property type="protein sequence ID" value="AYE33742.1"/>
    <property type="molecule type" value="Genomic_DNA"/>
</dbReference>
<dbReference type="EMBL" id="CP099799">
    <property type="protein sequence ID" value="USS00304.1"/>
    <property type="molecule type" value="Genomic_DNA"/>
</dbReference>
<evidence type="ECO:0000313" key="4">
    <source>
        <dbReference type="Proteomes" id="UP001055437"/>
    </source>
</evidence>
<dbReference type="RefSeq" id="WP_066676491.1">
    <property type="nucleotide sequence ID" value="NZ_CP086003.1"/>
</dbReference>